<gene>
    <name evidence="2" type="ORF">BJ554DRAFT_7005</name>
</gene>
<sequence>MSSGPAAGRARGGGGGAAAAGDAAALSRRPSQAPAVPGGGENPRAPPGSRGRAPAASGEQRRPKLFSAPGLAAAAAFPRATKARTIAAACDGWRLFKAYVVETRVIETGVGVVVGERAFNGRRQRVHGHRPVVPKRPARGAAFAASRAADRGQIHRPPGGKEPAARPKTSVQDARRRRGRRGGERKEGEGVGLPERGARRKAGKFEQISCAAVETEPRPPIPDYRKHRKVRAATLFLFHNGLRRVLRPERVVGGNATARQYQKRFSRSGYQKIRSTASARTALQESRGAPRAAQLVARRSLLFCGSRRQKERTWARSPGVPLREGSDSRTETAARYRNPPSI</sequence>
<dbReference type="Proteomes" id="UP000673691">
    <property type="component" value="Unassembled WGS sequence"/>
</dbReference>
<proteinExistence type="predicted"/>
<feature type="region of interest" description="Disordered" evidence="1">
    <location>
        <begin position="311"/>
        <end position="342"/>
    </location>
</feature>
<feature type="compositionally biased region" description="Low complexity" evidence="1">
    <location>
        <begin position="47"/>
        <end position="58"/>
    </location>
</feature>
<evidence type="ECO:0000313" key="2">
    <source>
        <dbReference type="EMBL" id="KAG5460895.1"/>
    </source>
</evidence>
<dbReference type="EMBL" id="JAEFCI010004524">
    <property type="protein sequence ID" value="KAG5460895.1"/>
    <property type="molecule type" value="Genomic_DNA"/>
</dbReference>
<accession>A0A8H8DJS6</accession>
<feature type="region of interest" description="Disordered" evidence="1">
    <location>
        <begin position="125"/>
        <end position="204"/>
    </location>
</feature>
<name>A0A8H8DJS6_9FUNG</name>
<feature type="region of interest" description="Disordered" evidence="1">
    <location>
        <begin position="1"/>
        <end position="61"/>
    </location>
</feature>
<evidence type="ECO:0000313" key="3">
    <source>
        <dbReference type="Proteomes" id="UP000673691"/>
    </source>
</evidence>
<reference evidence="2 3" key="1">
    <citation type="journal article" name="Sci. Rep.">
        <title>Genome-scale phylogenetic analyses confirm Olpidium as the closest living zoosporic fungus to the non-flagellated, terrestrial fungi.</title>
        <authorList>
            <person name="Chang Y."/>
            <person name="Rochon D."/>
            <person name="Sekimoto S."/>
            <person name="Wang Y."/>
            <person name="Chovatia M."/>
            <person name="Sandor L."/>
            <person name="Salamov A."/>
            <person name="Grigoriev I.V."/>
            <person name="Stajich J.E."/>
            <person name="Spatafora J.W."/>
        </authorList>
    </citation>
    <scope>NUCLEOTIDE SEQUENCE [LARGE SCALE GENOMIC DNA]</scope>
    <source>
        <strain evidence="2">S191</strain>
    </source>
</reference>
<organism evidence="2 3">
    <name type="scientific">Olpidium bornovanus</name>
    <dbReference type="NCBI Taxonomy" id="278681"/>
    <lineage>
        <taxon>Eukaryota</taxon>
        <taxon>Fungi</taxon>
        <taxon>Fungi incertae sedis</taxon>
        <taxon>Olpidiomycota</taxon>
        <taxon>Olpidiomycotina</taxon>
        <taxon>Olpidiomycetes</taxon>
        <taxon>Olpidiales</taxon>
        <taxon>Olpidiaceae</taxon>
        <taxon>Olpidium</taxon>
    </lineage>
</organism>
<dbReference type="AlphaFoldDB" id="A0A8H8DJS6"/>
<keyword evidence="3" id="KW-1185">Reference proteome</keyword>
<comment type="caution">
    <text evidence="2">The sequence shown here is derived from an EMBL/GenBank/DDBJ whole genome shotgun (WGS) entry which is preliminary data.</text>
</comment>
<feature type="compositionally biased region" description="Basic residues" evidence="1">
    <location>
        <begin position="125"/>
        <end position="138"/>
    </location>
</feature>
<feature type="compositionally biased region" description="Basic and acidic residues" evidence="1">
    <location>
        <begin position="324"/>
        <end position="334"/>
    </location>
</feature>
<evidence type="ECO:0000256" key="1">
    <source>
        <dbReference type="SAM" id="MobiDB-lite"/>
    </source>
</evidence>
<protein>
    <submittedName>
        <fullName evidence="2">Uncharacterized protein</fullName>
    </submittedName>
</protein>